<evidence type="ECO:0000313" key="4">
    <source>
        <dbReference type="EMBL" id="CAF0910513.1"/>
    </source>
</evidence>
<keyword evidence="2" id="KW-1133">Transmembrane helix</keyword>
<comment type="caution">
    <text evidence="3">The sequence shown here is derived from an EMBL/GenBank/DDBJ whole genome shotgun (WGS) entry which is preliminary data.</text>
</comment>
<accession>A0A813PGH0</accession>
<proteinExistence type="predicted"/>
<feature type="region of interest" description="Disordered" evidence="1">
    <location>
        <begin position="65"/>
        <end position="91"/>
    </location>
</feature>
<keyword evidence="5" id="KW-1185">Reference proteome</keyword>
<dbReference type="AlphaFoldDB" id="A0A813PGH0"/>
<feature type="transmembrane region" description="Helical" evidence="2">
    <location>
        <begin position="41"/>
        <end position="60"/>
    </location>
</feature>
<evidence type="ECO:0000313" key="5">
    <source>
        <dbReference type="Proteomes" id="UP000663828"/>
    </source>
</evidence>
<protein>
    <submittedName>
        <fullName evidence="3">Uncharacterized protein</fullName>
    </submittedName>
</protein>
<evidence type="ECO:0000256" key="1">
    <source>
        <dbReference type="SAM" id="MobiDB-lite"/>
    </source>
</evidence>
<evidence type="ECO:0000313" key="3">
    <source>
        <dbReference type="EMBL" id="CAF0753098.1"/>
    </source>
</evidence>
<keyword evidence="2" id="KW-0812">Transmembrane</keyword>
<dbReference type="EMBL" id="CAJNOR010000015">
    <property type="protein sequence ID" value="CAF0753098.1"/>
    <property type="molecule type" value="Genomic_DNA"/>
</dbReference>
<gene>
    <name evidence="4" type="ORF">EDS130_LOCUS10250</name>
    <name evidence="3" type="ORF">XAT740_LOCUS531</name>
</gene>
<keyword evidence="2" id="KW-0472">Membrane</keyword>
<organism evidence="3 5">
    <name type="scientific">Adineta ricciae</name>
    <name type="common">Rotifer</name>
    <dbReference type="NCBI Taxonomy" id="249248"/>
    <lineage>
        <taxon>Eukaryota</taxon>
        <taxon>Metazoa</taxon>
        <taxon>Spiralia</taxon>
        <taxon>Gnathifera</taxon>
        <taxon>Rotifera</taxon>
        <taxon>Eurotatoria</taxon>
        <taxon>Bdelloidea</taxon>
        <taxon>Adinetida</taxon>
        <taxon>Adinetidae</taxon>
        <taxon>Adineta</taxon>
    </lineage>
</organism>
<dbReference type="OrthoDB" id="6093252at2759"/>
<reference evidence="3" key="1">
    <citation type="submission" date="2021-02" db="EMBL/GenBank/DDBJ databases">
        <authorList>
            <person name="Nowell W R."/>
        </authorList>
    </citation>
    <scope>NUCLEOTIDE SEQUENCE</scope>
</reference>
<name>A0A813PGH0_ADIRI</name>
<feature type="compositionally biased region" description="Basic and acidic residues" evidence="1">
    <location>
        <begin position="78"/>
        <end position="91"/>
    </location>
</feature>
<dbReference type="Proteomes" id="UP000663852">
    <property type="component" value="Unassembled WGS sequence"/>
</dbReference>
<evidence type="ECO:0000256" key="2">
    <source>
        <dbReference type="SAM" id="Phobius"/>
    </source>
</evidence>
<dbReference type="EMBL" id="CAJNOJ010000035">
    <property type="protein sequence ID" value="CAF0910513.1"/>
    <property type="molecule type" value="Genomic_DNA"/>
</dbReference>
<dbReference type="Proteomes" id="UP000663828">
    <property type="component" value="Unassembled WGS sequence"/>
</dbReference>
<sequence length="91" mass="10047">MSGLLTQVVRRQALMMMPRRNGSALLMAGPPLNKVTNSEKLIALGLFLSVPMIYPIYIMSNLQKYNGSNRTSSKPKKAKADKNQSGKKADH</sequence>